<dbReference type="PROSITE" id="PS51387">
    <property type="entry name" value="FAD_PCMH"/>
    <property type="match status" value="1"/>
</dbReference>
<feature type="signal peptide" evidence="8">
    <location>
        <begin position="1"/>
        <end position="24"/>
    </location>
</feature>
<comment type="similarity">
    <text evidence="2">Belongs to the oxygen-dependent FAD-linked oxidoreductase family.</text>
</comment>
<dbReference type="GO" id="GO:0016491">
    <property type="term" value="F:oxidoreductase activity"/>
    <property type="evidence" value="ECO:0007669"/>
    <property type="project" value="InterPro"/>
</dbReference>
<feature type="chain" id="PRO_5042110855" description="FAD-binding PCMH-type domain-containing protein" evidence="8">
    <location>
        <begin position="25"/>
        <end position="536"/>
    </location>
</feature>
<dbReference type="InterPro" id="IPR006094">
    <property type="entry name" value="Oxid_FAD_bind_N"/>
</dbReference>
<dbReference type="InterPro" id="IPR016167">
    <property type="entry name" value="FAD-bd_PCMH_sub1"/>
</dbReference>
<keyword evidence="11" id="KW-1185">Reference proteome</keyword>
<protein>
    <recommendedName>
        <fullName evidence="9">FAD-binding PCMH-type domain-containing protein</fullName>
    </recommendedName>
</protein>
<evidence type="ECO:0000256" key="6">
    <source>
        <dbReference type="ARBA" id="ARBA00023157"/>
    </source>
</evidence>
<comment type="caution">
    <text evidence="10">The sequence shown here is derived from an EMBL/GenBank/DDBJ whole genome shotgun (WGS) entry which is preliminary data.</text>
</comment>
<keyword evidence="4 8" id="KW-0732">Signal</keyword>
<feature type="domain" description="FAD-binding PCMH-type" evidence="9">
    <location>
        <begin position="74"/>
        <end position="248"/>
    </location>
</feature>
<keyword evidence="3" id="KW-0285">Flavoprotein</keyword>
<keyword evidence="6" id="KW-1015">Disulfide bond</keyword>
<keyword evidence="5" id="KW-0274">FAD</keyword>
<dbReference type="Gene3D" id="3.30.465.10">
    <property type="match status" value="1"/>
</dbReference>
<dbReference type="Proteomes" id="UP001202328">
    <property type="component" value="Unassembled WGS sequence"/>
</dbReference>
<gene>
    <name evidence="10" type="ORF">MKW98_029236</name>
</gene>
<evidence type="ECO:0000256" key="8">
    <source>
        <dbReference type="SAM" id="SignalP"/>
    </source>
</evidence>
<evidence type="ECO:0000256" key="5">
    <source>
        <dbReference type="ARBA" id="ARBA00022827"/>
    </source>
</evidence>
<evidence type="ECO:0000313" key="10">
    <source>
        <dbReference type="EMBL" id="KAI3933003.1"/>
    </source>
</evidence>
<dbReference type="SUPFAM" id="SSF56176">
    <property type="entry name" value="FAD-binding/transporter-associated domain-like"/>
    <property type="match status" value="1"/>
</dbReference>
<dbReference type="InterPro" id="IPR036318">
    <property type="entry name" value="FAD-bd_PCMH-like_sf"/>
</dbReference>
<proteinExistence type="inferred from homology"/>
<evidence type="ECO:0000256" key="1">
    <source>
        <dbReference type="ARBA" id="ARBA00001974"/>
    </source>
</evidence>
<comment type="cofactor">
    <cofactor evidence="1">
        <name>FAD</name>
        <dbReference type="ChEBI" id="CHEBI:57692"/>
    </cofactor>
</comment>
<sequence>MGIFSNAYLLVVSLFIFSISFGAASTTSDIHENFLQCLSLNSHTYTPTYTKTNPNYTSILESNIYNQRPLSSSTNLKPILIITPLQESQVQASVICSKKHGVQLKVRSGGHDYEGLSYVSDVPFVIVDMINLRAINVNAKDGTAWVQSGATLGELYYRIAEKNRTLGFPAAVCTTVGVGGQFSGGGYGSLLRKYGVAGDNVIDVRIVDAHGQILNKETMGEDLFWAIRGGGGGSFGVVLSWKIKLVPVPPTVTLFTITKTLEEGATGLVHKWQEVAPKFPNELFMRVILTLGNSTTEKGKKTIQASFNSMYLGNTTRLLLVMKERFPELGLKSKDCTETSWVRSTLYFGNFPADGPLNNLLSRSKAANTFKAKSDYVRRPIPKIGLEGLWRRVLTKENPVIIFTPYGGRMNEISESEIPFPHRNGTLYMIMYVVIWNKEEGVETSKKYLTWMTNLYRYMAPFVSKCPREAYVNYRDLDLGQSKNGTASYLSGGTWGKRYFKGNYKRLVQVKSKFDPENFFKHEQSIPSVASYRSTI</sequence>
<name>A0AAD4T2L0_9MAGN</name>
<dbReference type="Gene3D" id="3.30.43.10">
    <property type="entry name" value="Uridine Diphospho-n-acetylenolpyruvylglucosamine Reductase, domain 2"/>
    <property type="match status" value="1"/>
</dbReference>
<reference evidence="10" key="1">
    <citation type="submission" date="2022-04" db="EMBL/GenBank/DDBJ databases">
        <title>A functionally conserved STORR gene fusion in Papaver species that diverged 16.8 million years ago.</title>
        <authorList>
            <person name="Catania T."/>
        </authorList>
    </citation>
    <scope>NUCLEOTIDE SEQUENCE</scope>
    <source>
        <strain evidence="10">S-188037</strain>
    </source>
</reference>
<dbReference type="Pfam" id="PF01565">
    <property type="entry name" value="FAD_binding_4"/>
    <property type="match status" value="1"/>
</dbReference>
<dbReference type="Gene3D" id="3.40.462.20">
    <property type="match status" value="1"/>
</dbReference>
<dbReference type="InterPro" id="IPR016169">
    <property type="entry name" value="FAD-bd_PCMH_sub2"/>
</dbReference>
<evidence type="ECO:0000256" key="2">
    <source>
        <dbReference type="ARBA" id="ARBA00005466"/>
    </source>
</evidence>
<organism evidence="10 11">
    <name type="scientific">Papaver atlanticum</name>
    <dbReference type="NCBI Taxonomy" id="357466"/>
    <lineage>
        <taxon>Eukaryota</taxon>
        <taxon>Viridiplantae</taxon>
        <taxon>Streptophyta</taxon>
        <taxon>Embryophyta</taxon>
        <taxon>Tracheophyta</taxon>
        <taxon>Spermatophyta</taxon>
        <taxon>Magnoliopsida</taxon>
        <taxon>Ranunculales</taxon>
        <taxon>Papaveraceae</taxon>
        <taxon>Papaveroideae</taxon>
        <taxon>Papaver</taxon>
    </lineage>
</organism>
<evidence type="ECO:0000256" key="7">
    <source>
        <dbReference type="ARBA" id="ARBA00023180"/>
    </source>
</evidence>
<dbReference type="PANTHER" id="PTHR32448">
    <property type="entry name" value="OS08G0158400 PROTEIN"/>
    <property type="match status" value="1"/>
</dbReference>
<keyword evidence="7" id="KW-0325">Glycoprotein</keyword>
<dbReference type="AlphaFoldDB" id="A0AAD4T2L0"/>
<accession>A0AAD4T2L0</accession>
<evidence type="ECO:0000259" key="9">
    <source>
        <dbReference type="PROSITE" id="PS51387"/>
    </source>
</evidence>
<dbReference type="FunFam" id="3.30.43.10:FF:000004">
    <property type="entry name" value="Berberine bridge enzyme-like 15"/>
    <property type="match status" value="1"/>
</dbReference>
<dbReference type="GO" id="GO:0071949">
    <property type="term" value="F:FAD binding"/>
    <property type="evidence" value="ECO:0007669"/>
    <property type="project" value="InterPro"/>
</dbReference>
<evidence type="ECO:0000256" key="3">
    <source>
        <dbReference type="ARBA" id="ARBA00022630"/>
    </source>
</evidence>
<evidence type="ECO:0000313" key="11">
    <source>
        <dbReference type="Proteomes" id="UP001202328"/>
    </source>
</evidence>
<dbReference type="InterPro" id="IPR012951">
    <property type="entry name" value="BBE"/>
</dbReference>
<dbReference type="InterPro" id="IPR016166">
    <property type="entry name" value="FAD-bd_PCMH"/>
</dbReference>
<dbReference type="Pfam" id="PF08031">
    <property type="entry name" value="BBE"/>
    <property type="match status" value="1"/>
</dbReference>
<dbReference type="EMBL" id="JAJJMB010006973">
    <property type="protein sequence ID" value="KAI3933003.1"/>
    <property type="molecule type" value="Genomic_DNA"/>
</dbReference>
<evidence type="ECO:0000256" key="4">
    <source>
        <dbReference type="ARBA" id="ARBA00022729"/>
    </source>
</evidence>